<reference evidence="1 2" key="1">
    <citation type="submission" date="2020-07" db="EMBL/GenBank/DDBJ databases">
        <title>Sequencing the genomes of 1000 actinobacteria strains.</title>
        <authorList>
            <person name="Klenk H.-P."/>
        </authorList>
    </citation>
    <scope>NUCLEOTIDE SEQUENCE [LARGE SCALE GENOMIC DNA]</scope>
    <source>
        <strain evidence="1 2">DSM 100723</strain>
    </source>
</reference>
<organism evidence="1 2">
    <name type="scientific">Microlunatus kandeliicorticis</name>
    <dbReference type="NCBI Taxonomy" id="1759536"/>
    <lineage>
        <taxon>Bacteria</taxon>
        <taxon>Bacillati</taxon>
        <taxon>Actinomycetota</taxon>
        <taxon>Actinomycetes</taxon>
        <taxon>Propionibacteriales</taxon>
        <taxon>Propionibacteriaceae</taxon>
        <taxon>Microlunatus</taxon>
    </lineage>
</organism>
<gene>
    <name evidence="1" type="ORF">FHX74_001709</name>
</gene>
<dbReference type="AlphaFoldDB" id="A0A7W3IRU1"/>
<comment type="caution">
    <text evidence="1">The sequence shown here is derived from an EMBL/GenBank/DDBJ whole genome shotgun (WGS) entry which is preliminary data.</text>
</comment>
<dbReference type="Proteomes" id="UP000523079">
    <property type="component" value="Unassembled WGS sequence"/>
</dbReference>
<dbReference type="RefSeq" id="WP_182559622.1">
    <property type="nucleotide sequence ID" value="NZ_JACGWT010000002.1"/>
</dbReference>
<proteinExistence type="predicted"/>
<sequence>MTWGLVVVKRVVPSVLAAAGLVIGGLVISTPAAEAASTQRICSSKASAADFYLYLPNGNYHRMHRTDCYTVPLRTVVGMEAGSYRVGYEYGPYSECRIGVRNFIPWQQAKIIYFKTYATSNCSS</sequence>
<keyword evidence="2" id="KW-1185">Reference proteome</keyword>
<evidence type="ECO:0000313" key="2">
    <source>
        <dbReference type="Proteomes" id="UP000523079"/>
    </source>
</evidence>
<dbReference type="EMBL" id="JACGWT010000002">
    <property type="protein sequence ID" value="MBA8794104.1"/>
    <property type="molecule type" value="Genomic_DNA"/>
</dbReference>
<protein>
    <submittedName>
        <fullName evidence="1">Uncharacterized protein</fullName>
    </submittedName>
</protein>
<name>A0A7W3IRU1_9ACTN</name>
<evidence type="ECO:0000313" key="1">
    <source>
        <dbReference type="EMBL" id="MBA8794104.1"/>
    </source>
</evidence>
<accession>A0A7W3IRU1</accession>